<dbReference type="CDD" id="cd00118">
    <property type="entry name" value="LysM"/>
    <property type="match status" value="1"/>
</dbReference>
<feature type="region of interest" description="Disordered" evidence="1">
    <location>
        <begin position="394"/>
        <end position="462"/>
    </location>
</feature>
<feature type="region of interest" description="Disordered" evidence="1">
    <location>
        <begin position="767"/>
        <end position="786"/>
    </location>
</feature>
<dbReference type="Gene3D" id="1.20.58.2200">
    <property type="match status" value="1"/>
</dbReference>
<evidence type="ECO:0000256" key="2">
    <source>
        <dbReference type="SAM" id="SignalP"/>
    </source>
</evidence>
<dbReference type="InterPro" id="IPR018392">
    <property type="entry name" value="LysM"/>
</dbReference>
<dbReference type="Gene3D" id="1.25.40.10">
    <property type="entry name" value="Tetratricopeptide repeat domain"/>
    <property type="match status" value="1"/>
</dbReference>
<dbReference type="InterPro" id="IPR020012">
    <property type="entry name" value="LysM_FimV"/>
</dbReference>
<feature type="signal peptide" evidence="2">
    <location>
        <begin position="1"/>
        <end position="22"/>
    </location>
</feature>
<feature type="compositionally biased region" description="Low complexity" evidence="1">
    <location>
        <begin position="628"/>
        <end position="637"/>
    </location>
</feature>
<feature type="domain" description="FimV N-terminal" evidence="3">
    <location>
        <begin position="23"/>
        <end position="130"/>
    </location>
</feature>
<dbReference type="InterPro" id="IPR020011">
    <property type="entry name" value="FimV_C"/>
</dbReference>
<feature type="chain" id="PRO_5016429166" evidence="2">
    <location>
        <begin position="23"/>
        <end position="786"/>
    </location>
</feature>
<dbReference type="NCBIfam" id="TIGR03504">
    <property type="entry name" value="FimV_Cterm"/>
    <property type="match status" value="1"/>
</dbReference>
<dbReference type="InterPro" id="IPR057840">
    <property type="entry name" value="FimV_N"/>
</dbReference>
<evidence type="ECO:0000256" key="1">
    <source>
        <dbReference type="SAM" id="MobiDB-lite"/>
    </source>
</evidence>
<feature type="compositionally biased region" description="Polar residues" evidence="1">
    <location>
        <begin position="350"/>
        <end position="364"/>
    </location>
</feature>
<dbReference type="InterPro" id="IPR036779">
    <property type="entry name" value="LysM_dom_sf"/>
</dbReference>
<gene>
    <name evidence="4" type="ORF">DL796_10015</name>
</gene>
<keyword evidence="2" id="KW-0732">Signal</keyword>
<dbReference type="OrthoDB" id="5298707at2"/>
<name>A0A318D0D0_9GAMM</name>
<dbReference type="EMBL" id="QICH01000003">
    <property type="protein sequence ID" value="PXF62656.1"/>
    <property type="molecule type" value="Genomic_DNA"/>
</dbReference>
<evidence type="ECO:0000313" key="4">
    <source>
        <dbReference type="EMBL" id="PXF62656.1"/>
    </source>
</evidence>
<comment type="caution">
    <text evidence="4">The sequence shown here is derived from an EMBL/GenBank/DDBJ whole genome shotgun (WGS) entry which is preliminary data.</text>
</comment>
<feature type="region of interest" description="Disordered" evidence="1">
    <location>
        <begin position="137"/>
        <end position="208"/>
    </location>
</feature>
<proteinExistence type="predicted"/>
<feature type="compositionally biased region" description="Acidic residues" evidence="1">
    <location>
        <begin position="666"/>
        <end position="681"/>
    </location>
</feature>
<protein>
    <submittedName>
        <fullName evidence="4">Pilus assembly protein FimV</fullName>
    </submittedName>
</protein>
<reference evidence="4 5" key="1">
    <citation type="submission" date="2018-05" db="EMBL/GenBank/DDBJ databases">
        <title>Kangiella spongicola genome sequence.</title>
        <authorList>
            <person name="Maclea K.S."/>
            <person name="Goen A.E."/>
            <person name="Kelley C."/>
            <person name="Underriner A."/>
            <person name="Silverwood T."/>
            <person name="Trachtenberg A.M."/>
        </authorList>
    </citation>
    <scope>NUCLEOTIDE SEQUENCE [LARGE SCALE GENOMIC DNA]</scope>
    <source>
        <strain evidence="4 5">ATCC BAA-2076</strain>
    </source>
</reference>
<dbReference type="NCBIfam" id="TIGR03505">
    <property type="entry name" value="FimV_core"/>
    <property type="match status" value="1"/>
</dbReference>
<dbReference type="Proteomes" id="UP000247689">
    <property type="component" value="Unassembled WGS sequence"/>
</dbReference>
<organism evidence="4 5">
    <name type="scientific">Kangiella spongicola</name>
    <dbReference type="NCBI Taxonomy" id="796379"/>
    <lineage>
        <taxon>Bacteria</taxon>
        <taxon>Pseudomonadati</taxon>
        <taxon>Pseudomonadota</taxon>
        <taxon>Gammaproteobacteria</taxon>
        <taxon>Kangiellales</taxon>
        <taxon>Kangiellaceae</taxon>
        <taxon>Kangiella</taxon>
    </lineage>
</organism>
<feature type="compositionally biased region" description="Basic and acidic residues" evidence="1">
    <location>
        <begin position="163"/>
        <end position="203"/>
    </location>
</feature>
<feature type="compositionally biased region" description="Basic and acidic residues" evidence="1">
    <location>
        <begin position="443"/>
        <end position="456"/>
    </location>
</feature>
<dbReference type="AlphaFoldDB" id="A0A318D0D0"/>
<evidence type="ECO:0000313" key="5">
    <source>
        <dbReference type="Proteomes" id="UP000247689"/>
    </source>
</evidence>
<feature type="compositionally biased region" description="Acidic residues" evidence="1">
    <location>
        <begin position="638"/>
        <end position="657"/>
    </location>
</feature>
<evidence type="ECO:0000259" key="3">
    <source>
        <dbReference type="Pfam" id="PF25800"/>
    </source>
</evidence>
<dbReference type="Pfam" id="PF25800">
    <property type="entry name" value="FimV_N"/>
    <property type="match status" value="1"/>
</dbReference>
<feature type="compositionally biased region" description="Acidic residues" evidence="1">
    <location>
        <begin position="705"/>
        <end position="735"/>
    </location>
</feature>
<dbReference type="InterPro" id="IPR038440">
    <property type="entry name" value="FimV_C_sf"/>
</dbReference>
<feature type="compositionally biased region" description="Polar residues" evidence="1">
    <location>
        <begin position="144"/>
        <end position="162"/>
    </location>
</feature>
<dbReference type="RefSeq" id="WP_110201565.1">
    <property type="nucleotide sequence ID" value="NZ_QICH01000003.1"/>
</dbReference>
<feature type="region of interest" description="Disordered" evidence="1">
    <location>
        <begin position="292"/>
        <end position="364"/>
    </location>
</feature>
<dbReference type="Gene3D" id="3.10.350.10">
    <property type="entry name" value="LysM domain"/>
    <property type="match status" value="1"/>
</dbReference>
<sequence length="786" mass="84838">MFRKLAATAAVTAALISPSALSLGLGKIDAESGLNQPLKAEITLLSSNNVSEDDLRAKLASYDAYNKFGVQREAYHNTLFFKIITKNDGSKAIVVESREPIKEPFINFLIELNWAQGRLMREYTLLLDPPVFSKATVAPKVTPKPSSQSQATVTKKPTTPQQVERKVESRPETAAKAEAQPKTESQKTQELKQETKVSEDTRRLAATPDFTDDSWTVERGQTLWSIAKSVRPEGVSVQQTLMAIFHNNPEAFINNDINRLKAGATLAVPERSAISDVSQTAAVNTIRSSTVNSEAPLDVRKSVDESNEEQTVEQGGRLSIASVDEGSLEDSGGSALDDEATTDIAKSEDSSGATESDFGDTTSEFGTELEASDTATDDGFAVEDETLSVLSGAADAAEETDQVAADEPATSIAEDAISSDDTLSASDESLAINEPTETASTEDSSKKESPAREAESKSGFGDSDEAFYEAENFWLYTGGGLILLLLIGGGIVYRRNSKEVEDDGGLLGMMTAANEIKPKKKRESFIGDDGMKAPVEEVDAISTADILIARGKLEEAETVLEDALAAEPSNQEVRVKLMEVVASQQKSEKFFQLKKELPEDFDHDSALGLKVASLSSLVTPEDNSLQMDSSSDELSLPSEDEIFGDENAEPVELDLSDELSSKDVDVDTVSDDNSLDLDLEDFDKQVAETAESTSPADDSPLEFTDSQDDEELVTQEDESVTSDVTEDFNTDDESGLSESDAATKFDLAKAYMELGDDEAARDILEEIKSEGNSSQREEADKLLSSM</sequence>
<feature type="region of interest" description="Disordered" evidence="1">
    <location>
        <begin position="620"/>
        <end position="742"/>
    </location>
</feature>
<keyword evidence="5" id="KW-1185">Reference proteome</keyword>
<accession>A0A318D0D0</accession>
<dbReference type="InterPro" id="IPR011990">
    <property type="entry name" value="TPR-like_helical_dom_sf"/>
</dbReference>